<name>A0A022RL69_ERYGU</name>
<dbReference type="PANTHER" id="PTHR12555:SF13">
    <property type="entry name" value="UBIQUITIN RECOGNITION FACTOR IN ER-ASSOCIATED DEGRADATION PROTEIN 1"/>
    <property type="match status" value="1"/>
</dbReference>
<dbReference type="Pfam" id="PF24842">
    <property type="entry name" value="UFD1_N2"/>
    <property type="match status" value="1"/>
</dbReference>
<evidence type="ECO:0000256" key="2">
    <source>
        <dbReference type="ARBA" id="ARBA00022786"/>
    </source>
</evidence>
<dbReference type="InterPro" id="IPR042299">
    <property type="entry name" value="Ufd1-like_Nn"/>
</dbReference>
<evidence type="ECO:0000313" key="5">
    <source>
        <dbReference type="EMBL" id="EYU40754.1"/>
    </source>
</evidence>
<dbReference type="InterPro" id="IPR004854">
    <property type="entry name" value="Ufd1-like"/>
</dbReference>
<dbReference type="Pfam" id="PF03152">
    <property type="entry name" value="UFD1_N1"/>
    <property type="match status" value="1"/>
</dbReference>
<gene>
    <name evidence="5" type="ORF">MIMGU_mgv1a026499mg</name>
</gene>
<dbReference type="EMBL" id="KI630378">
    <property type="protein sequence ID" value="EYU40754.1"/>
    <property type="molecule type" value="Genomic_DNA"/>
</dbReference>
<feature type="non-terminal residue" evidence="5">
    <location>
        <position position="1"/>
    </location>
</feature>
<dbReference type="STRING" id="4155.A0A022RL69"/>
<dbReference type="InterPro" id="IPR055417">
    <property type="entry name" value="UFD1_N1"/>
</dbReference>
<evidence type="ECO:0000259" key="4">
    <source>
        <dbReference type="Pfam" id="PF24842"/>
    </source>
</evidence>
<evidence type="ECO:0000256" key="1">
    <source>
        <dbReference type="ARBA" id="ARBA00006043"/>
    </source>
</evidence>
<protein>
    <submittedName>
        <fullName evidence="5">Uncharacterized protein</fullName>
    </submittedName>
</protein>
<feature type="domain" description="Ubiquitin fusion degradation protein UFD1 N-terminal subdomain 2" evidence="4">
    <location>
        <begin position="92"/>
        <end position="157"/>
    </location>
</feature>
<keyword evidence="2" id="KW-0833">Ubl conjugation pathway</keyword>
<proteinExistence type="inferred from homology"/>
<dbReference type="GO" id="GO:0031593">
    <property type="term" value="F:polyubiquitin modification-dependent protein binding"/>
    <property type="evidence" value="ECO:0000318"/>
    <property type="project" value="GO_Central"/>
</dbReference>
<accession>A0A022RL69</accession>
<dbReference type="InterPro" id="IPR055418">
    <property type="entry name" value="UFD1_N2"/>
</dbReference>
<organism evidence="5 6">
    <name type="scientific">Erythranthe guttata</name>
    <name type="common">Yellow monkey flower</name>
    <name type="synonym">Mimulus guttatus</name>
    <dbReference type="NCBI Taxonomy" id="4155"/>
    <lineage>
        <taxon>Eukaryota</taxon>
        <taxon>Viridiplantae</taxon>
        <taxon>Streptophyta</taxon>
        <taxon>Embryophyta</taxon>
        <taxon>Tracheophyta</taxon>
        <taxon>Spermatophyta</taxon>
        <taxon>Magnoliopsida</taxon>
        <taxon>eudicotyledons</taxon>
        <taxon>Gunneridae</taxon>
        <taxon>Pentapetalae</taxon>
        <taxon>asterids</taxon>
        <taxon>lamiids</taxon>
        <taxon>Lamiales</taxon>
        <taxon>Phrymaceae</taxon>
        <taxon>Erythranthe</taxon>
    </lineage>
</organism>
<dbReference type="GO" id="GO:0036503">
    <property type="term" value="P:ERAD pathway"/>
    <property type="evidence" value="ECO:0000318"/>
    <property type="project" value="GO_Central"/>
</dbReference>
<keyword evidence="6" id="KW-1185">Reference proteome</keyword>
<comment type="similarity">
    <text evidence="1">Belongs to the UFD1 family.</text>
</comment>
<dbReference type="AlphaFoldDB" id="A0A022RL69"/>
<dbReference type="Gene3D" id="3.10.330.10">
    <property type="match status" value="1"/>
</dbReference>
<dbReference type="GO" id="GO:0034098">
    <property type="term" value="C:VCP-NPL4-UFD1 AAA ATPase complex"/>
    <property type="evidence" value="ECO:0000318"/>
    <property type="project" value="GO_Central"/>
</dbReference>
<sequence length="188" mass="21138">SGNHRPIIASGNRIQNPGLFSRKYYKIYNQRIKFQLVFKLQSLKDSAVPSYSGVLEFDAQEGNVYLQGWMFQNLGIEEGENIVVSNASNVLKGFYMKPQPHTKAFTELSDPRAILEKVLRGFTCLGSRTTIAIKYNRVNPGDVIALIDTDCEVEFAPLKGGLKCIYHVSGKNNGDLLFVVYVKDVYSY</sequence>
<evidence type="ECO:0000259" key="3">
    <source>
        <dbReference type="Pfam" id="PF03152"/>
    </source>
</evidence>
<dbReference type="GO" id="GO:0006511">
    <property type="term" value="P:ubiquitin-dependent protein catabolic process"/>
    <property type="evidence" value="ECO:0007669"/>
    <property type="project" value="InterPro"/>
</dbReference>
<dbReference type="Gene3D" id="2.40.40.50">
    <property type="entry name" value="Ubiquitin fusion degradation protein UFD1, N-terminal domain"/>
    <property type="match status" value="1"/>
</dbReference>
<dbReference type="PANTHER" id="PTHR12555">
    <property type="entry name" value="UBIQUITIN FUSION DEGRADATON PROTEIN 1"/>
    <property type="match status" value="1"/>
</dbReference>
<evidence type="ECO:0000313" key="6">
    <source>
        <dbReference type="Proteomes" id="UP000030748"/>
    </source>
</evidence>
<reference evidence="5 6" key="1">
    <citation type="journal article" date="2013" name="Proc. Natl. Acad. Sci. U.S.A.">
        <title>Fine-scale variation in meiotic recombination in Mimulus inferred from population shotgun sequencing.</title>
        <authorList>
            <person name="Hellsten U."/>
            <person name="Wright K.M."/>
            <person name="Jenkins J."/>
            <person name="Shu S."/>
            <person name="Yuan Y."/>
            <person name="Wessler S.R."/>
            <person name="Schmutz J."/>
            <person name="Willis J.H."/>
            <person name="Rokhsar D.S."/>
        </authorList>
    </citation>
    <scope>NUCLEOTIDE SEQUENCE [LARGE SCALE GENOMIC DNA]</scope>
    <source>
        <strain evidence="6">cv. DUN x IM62</strain>
    </source>
</reference>
<dbReference type="Proteomes" id="UP000030748">
    <property type="component" value="Unassembled WGS sequence"/>
</dbReference>
<feature type="domain" description="Ubiquitin fusion degradation protein UFD1 N-terminal subdomain 1" evidence="3">
    <location>
        <begin position="26"/>
        <end position="88"/>
    </location>
</feature>